<dbReference type="AlphaFoldDB" id="A0A317X593"/>
<evidence type="ECO:0000313" key="3">
    <source>
        <dbReference type="Proteomes" id="UP000246702"/>
    </source>
</evidence>
<feature type="region of interest" description="Disordered" evidence="1">
    <location>
        <begin position="1"/>
        <end position="28"/>
    </location>
</feature>
<proteinExistence type="predicted"/>
<accession>A0A317X593</accession>
<sequence>MVKPRLRPDLSLSVEDQNEPPKWRPRGRYLGDQCPHKHNESRHRLFTFPDLGRIMAPSVILPMNLLPTSQELNPWALIGAQHLVILGFSLGPQMITRAAPMPIQLCYARINEQTLFYSKKFVSTKCETKRLMGTWVQGSVHFRRPTDHD</sequence>
<dbReference type="Proteomes" id="UP000246702">
    <property type="component" value="Unassembled WGS sequence"/>
</dbReference>
<gene>
    <name evidence="2" type="ORF">BO94DRAFT_351973</name>
</gene>
<evidence type="ECO:0000256" key="1">
    <source>
        <dbReference type="SAM" id="MobiDB-lite"/>
    </source>
</evidence>
<name>A0A317X593_9EURO</name>
<keyword evidence="3" id="KW-1185">Reference proteome</keyword>
<dbReference type="EMBL" id="MSFK01000006">
    <property type="protein sequence ID" value="PWY93766.1"/>
    <property type="molecule type" value="Genomic_DNA"/>
</dbReference>
<dbReference type="RefSeq" id="XP_025470527.1">
    <property type="nucleotide sequence ID" value="XM_025607109.1"/>
</dbReference>
<comment type="caution">
    <text evidence="2">The sequence shown here is derived from an EMBL/GenBank/DDBJ whole genome shotgun (WGS) entry which is preliminary data.</text>
</comment>
<reference evidence="2 3" key="1">
    <citation type="submission" date="2016-12" db="EMBL/GenBank/DDBJ databases">
        <title>The genomes of Aspergillus section Nigri reveals drivers in fungal speciation.</title>
        <authorList>
            <consortium name="DOE Joint Genome Institute"/>
            <person name="Vesth T.C."/>
            <person name="Nybo J."/>
            <person name="Theobald S."/>
            <person name="Brandl J."/>
            <person name="Frisvad J.C."/>
            <person name="Nielsen K.F."/>
            <person name="Lyhne E.K."/>
            <person name="Kogle M.E."/>
            <person name="Kuo A."/>
            <person name="Riley R."/>
            <person name="Clum A."/>
            <person name="Nolan M."/>
            <person name="Lipzen A."/>
            <person name="Salamov A."/>
            <person name="Henrissat B."/>
            <person name="Wiebenga A."/>
            <person name="De Vries R.P."/>
            <person name="Grigoriev I.V."/>
            <person name="Mortensen U.H."/>
            <person name="Andersen M.R."/>
            <person name="Baker S.E."/>
        </authorList>
    </citation>
    <scope>NUCLEOTIDE SEQUENCE [LARGE SCALE GENOMIC DNA]</scope>
    <source>
        <strain evidence="2 3">CBS 115572</strain>
    </source>
</reference>
<organism evidence="2 3">
    <name type="scientific">Aspergillus sclerotioniger CBS 115572</name>
    <dbReference type="NCBI Taxonomy" id="1450535"/>
    <lineage>
        <taxon>Eukaryota</taxon>
        <taxon>Fungi</taxon>
        <taxon>Dikarya</taxon>
        <taxon>Ascomycota</taxon>
        <taxon>Pezizomycotina</taxon>
        <taxon>Eurotiomycetes</taxon>
        <taxon>Eurotiomycetidae</taxon>
        <taxon>Eurotiales</taxon>
        <taxon>Aspergillaceae</taxon>
        <taxon>Aspergillus</taxon>
        <taxon>Aspergillus subgen. Circumdati</taxon>
    </lineage>
</organism>
<protein>
    <submittedName>
        <fullName evidence="2">Uncharacterized protein</fullName>
    </submittedName>
</protein>
<dbReference type="GeneID" id="37109252"/>
<evidence type="ECO:0000313" key="2">
    <source>
        <dbReference type="EMBL" id="PWY93766.1"/>
    </source>
</evidence>